<dbReference type="GeneID" id="63764629"/>
<keyword evidence="2" id="KW-1185">Reference proteome</keyword>
<dbReference type="Proteomes" id="UP000184356">
    <property type="component" value="Unassembled WGS sequence"/>
</dbReference>
<reference evidence="2" key="1">
    <citation type="journal article" date="2017" name="Genome Biol.">
        <title>Comparative genomics reveals high biological diversity and specific adaptations in the industrially and medically important fungal genus Aspergillus.</title>
        <authorList>
            <person name="de Vries R.P."/>
            <person name="Riley R."/>
            <person name="Wiebenga A."/>
            <person name="Aguilar-Osorio G."/>
            <person name="Amillis S."/>
            <person name="Uchima C.A."/>
            <person name="Anderluh G."/>
            <person name="Asadollahi M."/>
            <person name="Askin M."/>
            <person name="Barry K."/>
            <person name="Battaglia E."/>
            <person name="Bayram O."/>
            <person name="Benocci T."/>
            <person name="Braus-Stromeyer S.A."/>
            <person name="Caldana C."/>
            <person name="Canovas D."/>
            <person name="Cerqueira G.C."/>
            <person name="Chen F."/>
            <person name="Chen W."/>
            <person name="Choi C."/>
            <person name="Clum A."/>
            <person name="Dos Santos R.A."/>
            <person name="Damasio A.R."/>
            <person name="Diallinas G."/>
            <person name="Emri T."/>
            <person name="Fekete E."/>
            <person name="Flipphi M."/>
            <person name="Freyberg S."/>
            <person name="Gallo A."/>
            <person name="Gournas C."/>
            <person name="Habgood R."/>
            <person name="Hainaut M."/>
            <person name="Harispe M.L."/>
            <person name="Henrissat B."/>
            <person name="Hilden K.S."/>
            <person name="Hope R."/>
            <person name="Hossain A."/>
            <person name="Karabika E."/>
            <person name="Karaffa L."/>
            <person name="Karanyi Z."/>
            <person name="Krasevec N."/>
            <person name="Kuo A."/>
            <person name="Kusch H."/>
            <person name="LaButti K."/>
            <person name="Lagendijk E.L."/>
            <person name="Lapidus A."/>
            <person name="Levasseur A."/>
            <person name="Lindquist E."/>
            <person name="Lipzen A."/>
            <person name="Logrieco A.F."/>
            <person name="MacCabe A."/>
            <person name="Maekelae M.R."/>
            <person name="Malavazi I."/>
            <person name="Melin P."/>
            <person name="Meyer V."/>
            <person name="Mielnichuk N."/>
            <person name="Miskei M."/>
            <person name="Molnar A.P."/>
            <person name="Mule G."/>
            <person name="Ngan C.Y."/>
            <person name="Orejas M."/>
            <person name="Orosz E."/>
            <person name="Ouedraogo J.P."/>
            <person name="Overkamp K.M."/>
            <person name="Park H.-S."/>
            <person name="Perrone G."/>
            <person name="Piumi F."/>
            <person name="Punt P.J."/>
            <person name="Ram A.F."/>
            <person name="Ramon A."/>
            <person name="Rauscher S."/>
            <person name="Record E."/>
            <person name="Riano-Pachon D.M."/>
            <person name="Robert V."/>
            <person name="Roehrig J."/>
            <person name="Ruller R."/>
            <person name="Salamov A."/>
            <person name="Salih N.S."/>
            <person name="Samson R.A."/>
            <person name="Sandor E."/>
            <person name="Sanguinetti M."/>
            <person name="Schuetze T."/>
            <person name="Sepcic K."/>
            <person name="Shelest E."/>
            <person name="Sherlock G."/>
            <person name="Sophianopoulou V."/>
            <person name="Squina F.M."/>
            <person name="Sun H."/>
            <person name="Susca A."/>
            <person name="Todd R.B."/>
            <person name="Tsang A."/>
            <person name="Unkles S.E."/>
            <person name="van de Wiele N."/>
            <person name="van Rossen-Uffink D."/>
            <person name="Oliveira J.V."/>
            <person name="Vesth T.C."/>
            <person name="Visser J."/>
            <person name="Yu J.-H."/>
            <person name="Zhou M."/>
            <person name="Andersen M.R."/>
            <person name="Archer D.B."/>
            <person name="Baker S.E."/>
            <person name="Benoit I."/>
            <person name="Brakhage A.A."/>
            <person name="Braus G.H."/>
            <person name="Fischer R."/>
            <person name="Frisvad J.C."/>
            <person name="Goldman G.H."/>
            <person name="Houbraken J."/>
            <person name="Oakley B."/>
            <person name="Pocsi I."/>
            <person name="Scazzocchio C."/>
            <person name="Seiboth B."/>
            <person name="vanKuyk P.A."/>
            <person name="Wortman J."/>
            <person name="Dyer P.S."/>
            <person name="Grigoriev I.V."/>
        </authorList>
    </citation>
    <scope>NUCLEOTIDE SEQUENCE [LARGE SCALE GENOMIC DNA]</scope>
    <source>
        <strain evidence="2">CBS 593.65</strain>
    </source>
</reference>
<evidence type="ECO:0000313" key="1">
    <source>
        <dbReference type="EMBL" id="OJJ51915.1"/>
    </source>
</evidence>
<organism evidence="1 2">
    <name type="scientific">Aspergillus sydowii CBS 593.65</name>
    <dbReference type="NCBI Taxonomy" id="1036612"/>
    <lineage>
        <taxon>Eukaryota</taxon>
        <taxon>Fungi</taxon>
        <taxon>Dikarya</taxon>
        <taxon>Ascomycota</taxon>
        <taxon>Pezizomycotina</taxon>
        <taxon>Eurotiomycetes</taxon>
        <taxon>Eurotiomycetidae</taxon>
        <taxon>Eurotiales</taxon>
        <taxon>Aspergillaceae</taxon>
        <taxon>Aspergillus</taxon>
        <taxon>Aspergillus subgen. Nidulantes</taxon>
    </lineage>
</organism>
<proteinExistence type="predicted"/>
<dbReference type="AlphaFoldDB" id="A0A1L9SXI3"/>
<dbReference type="RefSeq" id="XP_040695721.1">
    <property type="nucleotide sequence ID" value="XM_040848556.1"/>
</dbReference>
<accession>A0A1L9SXI3</accession>
<dbReference type="VEuPathDB" id="FungiDB:ASPSYDRAFT_52797"/>
<name>A0A1L9SXI3_9EURO</name>
<gene>
    <name evidence="1" type="ORF">ASPSYDRAFT_52797</name>
</gene>
<protein>
    <submittedName>
        <fullName evidence="1">Uncharacterized protein</fullName>
    </submittedName>
</protein>
<evidence type="ECO:0000313" key="2">
    <source>
        <dbReference type="Proteomes" id="UP000184356"/>
    </source>
</evidence>
<sequence length="169" mass="19004">MCTGGYSLMLTNTVLQIKSCFGLVIAILSSLSPAEAFQLFGEVHDDSKFLLNFQIWNEATLQPDQDDEFPANMDDLLLIKDPIDPLLTNPRYWNSYHFREMSIDLLDPGLDEDLMSKQTMSVPGTVEDVIFRAPDSAALSRVDKHTAFLNATTAPLKVGRKRHRTSRNV</sequence>
<dbReference type="EMBL" id="KV878612">
    <property type="protein sequence ID" value="OJJ51915.1"/>
    <property type="molecule type" value="Genomic_DNA"/>
</dbReference>